<proteinExistence type="predicted"/>
<evidence type="ECO:0000313" key="1">
    <source>
        <dbReference type="Proteomes" id="UP000492821"/>
    </source>
</evidence>
<reference evidence="2" key="2">
    <citation type="submission" date="2020-10" db="UniProtKB">
        <authorList>
            <consortium name="WormBaseParasite"/>
        </authorList>
    </citation>
    <scope>IDENTIFICATION</scope>
</reference>
<dbReference type="Proteomes" id="UP000492821">
    <property type="component" value="Unassembled WGS sequence"/>
</dbReference>
<protein>
    <submittedName>
        <fullName evidence="2">Secreted protein</fullName>
    </submittedName>
</protein>
<dbReference type="AlphaFoldDB" id="A0A7E4ULS6"/>
<accession>A0A7E4ULS6</accession>
<organism evidence="1 2">
    <name type="scientific">Panagrellus redivivus</name>
    <name type="common">Microworm</name>
    <dbReference type="NCBI Taxonomy" id="6233"/>
    <lineage>
        <taxon>Eukaryota</taxon>
        <taxon>Metazoa</taxon>
        <taxon>Ecdysozoa</taxon>
        <taxon>Nematoda</taxon>
        <taxon>Chromadorea</taxon>
        <taxon>Rhabditida</taxon>
        <taxon>Tylenchina</taxon>
        <taxon>Panagrolaimomorpha</taxon>
        <taxon>Panagrolaimoidea</taxon>
        <taxon>Panagrolaimidae</taxon>
        <taxon>Panagrellus</taxon>
    </lineage>
</organism>
<reference evidence="1" key="1">
    <citation type="journal article" date="2013" name="Genetics">
        <title>The draft genome and transcriptome of Panagrellus redivivus are shaped by the harsh demands of a free-living lifestyle.</title>
        <authorList>
            <person name="Srinivasan J."/>
            <person name="Dillman A.R."/>
            <person name="Macchietto M.G."/>
            <person name="Heikkinen L."/>
            <person name="Lakso M."/>
            <person name="Fracchia K.M."/>
            <person name="Antoshechkin I."/>
            <person name="Mortazavi A."/>
            <person name="Wong G."/>
            <person name="Sternberg P.W."/>
        </authorList>
    </citation>
    <scope>NUCLEOTIDE SEQUENCE [LARGE SCALE GENOMIC DNA]</scope>
    <source>
        <strain evidence="1">MT8872</strain>
    </source>
</reference>
<keyword evidence="1" id="KW-1185">Reference proteome</keyword>
<name>A0A7E4ULS6_PANRE</name>
<sequence>MASIIEVFVVACVIYTFNFNKLLLDDDHQRSFRRRPRQLLQLHLHLLDDDQMRNTGPALSDVHRLKRVESSALSTTIFTKYPLFMKIGAQHLTIAIIVPMIHSHVLKPRVDATPGALPQTDAEPPSWCIFGVFHAQGVLPLTNIAGSKNLPPAFHSMMTTNRFHLDVYGANRFVVYKKFPKNVSLS</sequence>
<dbReference type="WBParaSite" id="Pan_g10299.t1">
    <property type="protein sequence ID" value="Pan_g10299.t1"/>
    <property type="gene ID" value="Pan_g10299"/>
</dbReference>
<evidence type="ECO:0000313" key="2">
    <source>
        <dbReference type="WBParaSite" id="Pan_g10299.t1"/>
    </source>
</evidence>